<feature type="compositionally biased region" description="Basic and acidic residues" evidence="1">
    <location>
        <begin position="112"/>
        <end position="125"/>
    </location>
</feature>
<evidence type="ECO:0000256" key="1">
    <source>
        <dbReference type="SAM" id="MobiDB-lite"/>
    </source>
</evidence>
<sequence length="125" mass="14046">MAVEREELFFEDVTGWHDWLLAHHDTSPGVWLALTRKGGTVTSLTYEDAVLEAVCFGWIDSQARRRDEQTTFITMTPRGKRSPWSASNVARVARLEAEGRMQPAGRAAVEAARADGRWDQAVSRD</sequence>
<reference evidence="3" key="1">
    <citation type="journal article" date="2019" name="Int. J. Syst. Evol. Microbiol.">
        <title>The Global Catalogue of Microorganisms (GCM) 10K type strain sequencing project: providing services to taxonomists for standard genome sequencing and annotation.</title>
        <authorList>
            <consortium name="The Broad Institute Genomics Platform"/>
            <consortium name="The Broad Institute Genome Sequencing Center for Infectious Disease"/>
            <person name="Wu L."/>
            <person name="Ma J."/>
        </authorList>
    </citation>
    <scope>NUCLEOTIDE SEQUENCE [LARGE SCALE GENOMIC DNA]</scope>
    <source>
        <strain evidence="3">KACC 13778</strain>
    </source>
</reference>
<dbReference type="Proteomes" id="UP001595956">
    <property type="component" value="Unassembled WGS sequence"/>
</dbReference>
<evidence type="ECO:0000313" key="3">
    <source>
        <dbReference type="Proteomes" id="UP001595956"/>
    </source>
</evidence>
<accession>A0ABW0N480</accession>
<keyword evidence="3" id="KW-1185">Reference proteome</keyword>
<organism evidence="2 3">
    <name type="scientific">Nocardioides caricicola</name>
    <dbReference type="NCBI Taxonomy" id="634770"/>
    <lineage>
        <taxon>Bacteria</taxon>
        <taxon>Bacillati</taxon>
        <taxon>Actinomycetota</taxon>
        <taxon>Actinomycetes</taxon>
        <taxon>Propionibacteriales</taxon>
        <taxon>Nocardioidaceae</taxon>
        <taxon>Nocardioides</taxon>
    </lineage>
</organism>
<dbReference type="RefSeq" id="WP_345170694.1">
    <property type="nucleotide sequence ID" value="NZ_BAABFQ010000001.1"/>
</dbReference>
<gene>
    <name evidence="2" type="ORF">ACFPKY_16505</name>
</gene>
<proteinExistence type="predicted"/>
<feature type="region of interest" description="Disordered" evidence="1">
    <location>
        <begin position="103"/>
        <end position="125"/>
    </location>
</feature>
<evidence type="ECO:0000313" key="2">
    <source>
        <dbReference type="EMBL" id="MFC5494719.1"/>
    </source>
</evidence>
<dbReference type="EMBL" id="JBHSMD010000005">
    <property type="protein sequence ID" value="MFC5494719.1"/>
    <property type="molecule type" value="Genomic_DNA"/>
</dbReference>
<comment type="caution">
    <text evidence="2">The sequence shown here is derived from an EMBL/GenBank/DDBJ whole genome shotgun (WGS) entry which is preliminary data.</text>
</comment>
<protein>
    <submittedName>
        <fullName evidence="2">YdeI family protein</fullName>
    </submittedName>
</protein>
<name>A0ABW0N480_9ACTN</name>